<dbReference type="EMBL" id="FLRD01001793">
    <property type="protein sequence ID" value="SBT58236.1"/>
    <property type="molecule type" value="Genomic_DNA"/>
</dbReference>
<name>A0A1A9AQ52_PLAOA</name>
<keyword evidence="2" id="KW-0472">Membrane</keyword>
<evidence type="ECO:0000256" key="1">
    <source>
        <dbReference type="SAM" id="MobiDB-lite"/>
    </source>
</evidence>
<dbReference type="Pfam" id="PF05795">
    <property type="entry name" value="Plasmodium_Vir"/>
    <property type="match status" value="1"/>
</dbReference>
<evidence type="ECO:0000313" key="3">
    <source>
        <dbReference type="EMBL" id="SBT58236.1"/>
    </source>
</evidence>
<dbReference type="InterPro" id="IPR008780">
    <property type="entry name" value="Plasmodium_Vir"/>
</dbReference>
<organism evidence="3 4">
    <name type="scientific">Plasmodium ovale wallikeri</name>
    <dbReference type="NCBI Taxonomy" id="864142"/>
    <lineage>
        <taxon>Eukaryota</taxon>
        <taxon>Sar</taxon>
        <taxon>Alveolata</taxon>
        <taxon>Apicomplexa</taxon>
        <taxon>Aconoidasida</taxon>
        <taxon>Haemosporida</taxon>
        <taxon>Plasmodiidae</taxon>
        <taxon>Plasmodium</taxon>
        <taxon>Plasmodium (Plasmodium)</taxon>
    </lineage>
</organism>
<dbReference type="Proteomes" id="UP000078555">
    <property type="component" value="Unassembled WGS sequence"/>
</dbReference>
<dbReference type="AlphaFoldDB" id="A0A1A9AQ52"/>
<evidence type="ECO:0000313" key="4">
    <source>
        <dbReference type="Proteomes" id="UP000078555"/>
    </source>
</evidence>
<accession>A0A1A9AQ52</accession>
<protein>
    <submittedName>
        <fullName evidence="3">PIR Superfamily Protein</fullName>
    </submittedName>
</protein>
<keyword evidence="2" id="KW-0812">Transmembrane</keyword>
<proteinExistence type="predicted"/>
<keyword evidence="2" id="KW-1133">Transmembrane helix</keyword>
<reference evidence="4" key="1">
    <citation type="submission" date="2016-05" db="EMBL/GenBank/DDBJ databases">
        <authorList>
            <person name="Naeem Raeece"/>
        </authorList>
    </citation>
    <scope>NUCLEOTIDE SEQUENCE [LARGE SCALE GENOMIC DNA]</scope>
</reference>
<sequence>MENAESILENSPKYKLYSKLDKKQYERVYCSYCNRVNSLIHKYTGIHELCCMFARNIIKLPQILEDEEDNNERCRYLNFWITDNIRKKFDSDWKHSNNIHSILLKFLSVENFIPSASKHNCRFYYRSHIDLILWKKLKDLYDYIKNYNYIERKINSQEYSCEKHSHYFDYITSLYKTFKEECCNESPVKCSYPFSFDDLCKNTEYLTQITCDKDKKLAGAPKVPSGSEVSEDQRETTSPLAQSDSLQVFDNIVQSSSEYNNPDYYVKLSLGISSLGIFFIIIFLYKFTTFGTWIHYNLLKKKKINVELDEDEQYLLDKYSDYPDKNNYIENLNISYNP</sequence>
<feature type="transmembrane region" description="Helical" evidence="2">
    <location>
        <begin position="264"/>
        <end position="285"/>
    </location>
</feature>
<gene>
    <name evidence="3" type="ORF">POVWA1_086420</name>
</gene>
<keyword evidence="4" id="KW-1185">Reference proteome</keyword>
<feature type="region of interest" description="Disordered" evidence="1">
    <location>
        <begin position="217"/>
        <end position="240"/>
    </location>
</feature>
<evidence type="ECO:0000256" key="2">
    <source>
        <dbReference type="SAM" id="Phobius"/>
    </source>
</evidence>